<comment type="caution">
    <text evidence="5">The sequence shown here is derived from an EMBL/GenBank/DDBJ whole genome shotgun (WGS) entry which is preliminary data.</text>
</comment>
<gene>
    <name evidence="5" type="ORF">DENIS_4917</name>
</gene>
<feature type="domain" description="Peptidase M16 N-terminal" evidence="3">
    <location>
        <begin position="13"/>
        <end position="160"/>
    </location>
</feature>
<dbReference type="InterPro" id="IPR050361">
    <property type="entry name" value="MPP/UQCRC_Complex"/>
</dbReference>
<evidence type="ECO:0000313" key="5">
    <source>
        <dbReference type="EMBL" id="GBC63918.1"/>
    </source>
</evidence>
<accession>A0A401G3U8</accession>
<dbReference type="InterPro" id="IPR011249">
    <property type="entry name" value="Metalloenz_LuxS/M16"/>
</dbReference>
<dbReference type="Pfam" id="PF05193">
    <property type="entry name" value="Peptidase_M16_C"/>
    <property type="match status" value="1"/>
</dbReference>
<dbReference type="OrthoDB" id="9811314at2"/>
<reference evidence="6" key="2">
    <citation type="submission" date="2019-01" db="EMBL/GenBank/DDBJ databases">
        <title>Genome sequence of Desulfonema ishimotonii strain Tokyo 01.</title>
        <authorList>
            <person name="Fukui M."/>
        </authorList>
    </citation>
    <scope>NUCLEOTIDE SEQUENCE [LARGE SCALE GENOMIC DNA]</scope>
    <source>
        <strain evidence="6">Tokyo 01</strain>
    </source>
</reference>
<dbReference type="Gene3D" id="3.30.830.10">
    <property type="entry name" value="Metalloenzyme, LuxS/M16 peptidase-like"/>
    <property type="match status" value="1"/>
</dbReference>
<evidence type="ECO:0000259" key="3">
    <source>
        <dbReference type="Pfam" id="PF00675"/>
    </source>
</evidence>
<dbReference type="Pfam" id="PF00675">
    <property type="entry name" value="Peptidase_M16"/>
    <property type="match status" value="1"/>
</dbReference>
<evidence type="ECO:0000259" key="4">
    <source>
        <dbReference type="Pfam" id="PF05193"/>
    </source>
</evidence>
<dbReference type="GO" id="GO:0006508">
    <property type="term" value="P:proteolysis"/>
    <property type="evidence" value="ECO:0007669"/>
    <property type="project" value="InterPro"/>
</dbReference>
<dbReference type="PROSITE" id="PS00143">
    <property type="entry name" value="INSULINASE"/>
    <property type="match status" value="1"/>
</dbReference>
<dbReference type="FunFam" id="3.30.830.10:FF:000008">
    <property type="entry name" value="Mitochondrial-processing peptidase subunit beta"/>
    <property type="match status" value="1"/>
</dbReference>
<dbReference type="GO" id="GO:0046872">
    <property type="term" value="F:metal ion binding"/>
    <property type="evidence" value="ECO:0007669"/>
    <property type="project" value="InterPro"/>
</dbReference>
<dbReference type="EMBL" id="BEXT01000001">
    <property type="protein sequence ID" value="GBC63918.1"/>
    <property type="molecule type" value="Genomic_DNA"/>
</dbReference>
<protein>
    <submittedName>
        <fullName evidence="5">Insulinase family protein</fullName>
    </submittedName>
</protein>
<evidence type="ECO:0000313" key="6">
    <source>
        <dbReference type="Proteomes" id="UP000288096"/>
    </source>
</evidence>
<evidence type="ECO:0000256" key="2">
    <source>
        <dbReference type="ARBA" id="ARBA00007261"/>
    </source>
</evidence>
<organism evidence="5 6">
    <name type="scientific">Desulfonema ishimotonii</name>
    <dbReference type="NCBI Taxonomy" id="45657"/>
    <lineage>
        <taxon>Bacteria</taxon>
        <taxon>Pseudomonadati</taxon>
        <taxon>Thermodesulfobacteriota</taxon>
        <taxon>Desulfobacteria</taxon>
        <taxon>Desulfobacterales</taxon>
        <taxon>Desulfococcaceae</taxon>
        <taxon>Desulfonema</taxon>
    </lineage>
</organism>
<feature type="domain" description="Peptidase M16 C-terminal" evidence="4">
    <location>
        <begin position="167"/>
        <end position="265"/>
    </location>
</feature>
<dbReference type="PANTHER" id="PTHR11851">
    <property type="entry name" value="METALLOPROTEASE"/>
    <property type="match status" value="1"/>
</dbReference>
<reference evidence="6" key="1">
    <citation type="submission" date="2017-11" db="EMBL/GenBank/DDBJ databases">
        <authorList>
            <person name="Watanabe M."/>
            <person name="Kojima H."/>
        </authorList>
    </citation>
    <scope>NUCLEOTIDE SEQUENCE [LARGE SCALE GENOMIC DNA]</scope>
    <source>
        <strain evidence="6">Tokyo 01</strain>
    </source>
</reference>
<dbReference type="InterPro" id="IPR001431">
    <property type="entry name" value="Pept_M16_Zn_BS"/>
</dbReference>
<evidence type="ECO:0000256" key="1">
    <source>
        <dbReference type="ARBA" id="ARBA00001947"/>
    </source>
</evidence>
<comment type="cofactor">
    <cofactor evidence="1">
        <name>Zn(2+)</name>
        <dbReference type="ChEBI" id="CHEBI:29105"/>
    </cofactor>
</comment>
<dbReference type="InterPro" id="IPR011765">
    <property type="entry name" value="Pept_M16_N"/>
</dbReference>
<proteinExistence type="inferred from homology"/>
<dbReference type="AlphaFoldDB" id="A0A401G3U8"/>
<sequence>MAANKTVLNNGIRILTRRIPHVRSVSMGVWVNVGARDESARESGLSHLIEHMIFKGTTRRTAFQIARAFDAIGGYTNAFTGMETTCYHARVTDTHLETMTDILSDIFLNSVFAPDEFERERPVILQEIEMVEDSPEDYIHMLSEAAYWGDHPLGRPIFGTRDNILNFDAAAIRAFFHRLYQPERIVISAAGNLDHDHFVGLMGDAFEAIRPGNGFPERTAHQGRSGVFPHPRDLGQAHICLETRGVSITDPRRYAASLLNTVLGAT</sequence>
<dbReference type="InterPro" id="IPR007863">
    <property type="entry name" value="Peptidase_M16_C"/>
</dbReference>
<dbReference type="Proteomes" id="UP000288096">
    <property type="component" value="Unassembled WGS sequence"/>
</dbReference>
<dbReference type="GO" id="GO:0004222">
    <property type="term" value="F:metalloendopeptidase activity"/>
    <property type="evidence" value="ECO:0007669"/>
    <property type="project" value="InterPro"/>
</dbReference>
<comment type="similarity">
    <text evidence="2">Belongs to the peptidase M16 family.</text>
</comment>
<dbReference type="SUPFAM" id="SSF63411">
    <property type="entry name" value="LuxS/MPP-like metallohydrolase"/>
    <property type="match status" value="1"/>
</dbReference>
<keyword evidence="6" id="KW-1185">Reference proteome</keyword>
<name>A0A401G3U8_9BACT</name>
<dbReference type="PANTHER" id="PTHR11851:SF49">
    <property type="entry name" value="MITOCHONDRIAL-PROCESSING PEPTIDASE SUBUNIT ALPHA"/>
    <property type="match status" value="1"/>
</dbReference>